<dbReference type="Gene3D" id="3.40.50.300">
    <property type="entry name" value="P-loop containing nucleotide triphosphate hydrolases"/>
    <property type="match status" value="1"/>
</dbReference>
<name>A0A0W8FPX6_9ZZZZ</name>
<reference evidence="1" key="1">
    <citation type="journal article" date="2015" name="Proc. Natl. Acad. Sci. U.S.A.">
        <title>Networks of energetic and metabolic interactions define dynamics in microbial communities.</title>
        <authorList>
            <person name="Embree M."/>
            <person name="Liu J.K."/>
            <person name="Al-Bassam M.M."/>
            <person name="Zengler K."/>
        </authorList>
    </citation>
    <scope>NUCLEOTIDE SEQUENCE</scope>
</reference>
<sequence length="513" mass="58543">MEETNQTDFEKARKSTSLLLGYQQRWVADQSDVKVGEKSRRVGFSWAEAADDTLYASEKGNGEKRNVWYIGYTKDMALEFINDCANWARAYKMAVSSIDEYEEPDEDDRGIVKEQKILAYKITFESGWRITALSSRPTNLRGKQGRVVIDEAAFHDDLPGLLKAAMALLMWGGQVRIISTHFGDNNEFNSLVQDIRAGKKPYSLHRVTFDEALTDGLYKRICEVLKREWSPEAEATWRQGIIDSYGEDADEELFCIPSQGTGVFLTRAVIEKCLSADIPVIRYEQPTSFAALPDHIRSAEVKDWCEEIIKPHLTGLSDEQNSIFGEDFARTGDLTVLKIWLENQKANWRELFQLELRNMPFQQQEQILYYICDRLSRFRYGALDARGNGQYLAERAMQRYGEGRIAQVMITEAWYRENMPAYKAAFEDQTITMARDADVIEDHRAFKVIKGVAKLPEIRQKGKDNKKRHGDSGIAGAMACFATRQEWGGDIEFESTGHTRTTASQSMANFIGH</sequence>
<dbReference type="EMBL" id="LNQE01000931">
    <property type="protein sequence ID" value="KUG22944.1"/>
    <property type="molecule type" value="Genomic_DNA"/>
</dbReference>
<dbReference type="Pfam" id="PF03237">
    <property type="entry name" value="Terminase_6N"/>
    <property type="match status" value="1"/>
</dbReference>
<dbReference type="PIRSF" id="PIRSF007056">
    <property type="entry name" value="UCP007056"/>
    <property type="match status" value="1"/>
</dbReference>
<proteinExistence type="predicted"/>
<organism evidence="1">
    <name type="scientific">hydrocarbon metagenome</name>
    <dbReference type="NCBI Taxonomy" id="938273"/>
    <lineage>
        <taxon>unclassified sequences</taxon>
        <taxon>metagenomes</taxon>
        <taxon>ecological metagenomes</taxon>
    </lineage>
</organism>
<evidence type="ECO:0000313" key="1">
    <source>
        <dbReference type="EMBL" id="KUG22944.1"/>
    </source>
</evidence>
<dbReference type="Gene3D" id="3.30.420.240">
    <property type="match status" value="1"/>
</dbReference>
<gene>
    <name evidence="1" type="ORF">ASZ90_007287</name>
</gene>
<accession>A0A0W8FPX6</accession>
<dbReference type="AlphaFoldDB" id="A0A0W8FPX6"/>
<comment type="caution">
    <text evidence="1">The sequence shown here is derived from an EMBL/GenBank/DDBJ whole genome shotgun (WGS) entry which is preliminary data.</text>
</comment>
<dbReference type="InterPro" id="IPR027417">
    <property type="entry name" value="P-loop_NTPase"/>
</dbReference>
<dbReference type="InterPro" id="IPR012036">
    <property type="entry name" value="Phage_Mu_Gp28"/>
</dbReference>
<protein>
    <submittedName>
        <fullName evidence="1">Phage terminase, large subunit</fullName>
    </submittedName>
</protein>